<dbReference type="InterPro" id="IPR043129">
    <property type="entry name" value="ATPase_NBD"/>
</dbReference>
<keyword evidence="7" id="KW-0496">Mitochondrion</keyword>
<accession>A0A0C3CQP5</accession>
<dbReference type="CDD" id="cd24134">
    <property type="entry name" value="ASKHA_NBD_OSGEPL1_QRI7_euk"/>
    <property type="match status" value="1"/>
</dbReference>
<dbReference type="STRING" id="765440.A0A0C3CQP5"/>
<comment type="subunit">
    <text evidence="7">Homodimer.</text>
</comment>
<comment type="function">
    <text evidence="7">Required for the formation of a threonylcarbamoyl group on adenosine at position 37 (t(6)A37) in mitochondrial tRNAs that read codons beginning with adenine. Probably involved in the transfer of the threonylcarbamoyl moiety of threonylcarbamoyl-AMP (TC-AMP) to the N6 group of A37. Involved in mitochondrial genome maintenance.</text>
</comment>
<evidence type="ECO:0000259" key="8">
    <source>
        <dbReference type="Pfam" id="PF00814"/>
    </source>
</evidence>
<keyword evidence="4 7" id="KW-0479">Metal-binding</keyword>
<dbReference type="InterPro" id="IPR017861">
    <property type="entry name" value="KAE1/TsaD"/>
</dbReference>
<dbReference type="Proteomes" id="UP000054166">
    <property type="component" value="Unassembled WGS sequence"/>
</dbReference>
<dbReference type="PANTHER" id="PTHR11735:SF6">
    <property type="entry name" value="TRNA N6-ADENOSINE THREONYLCARBAMOYLTRANSFERASE, MITOCHONDRIAL"/>
    <property type="match status" value="1"/>
</dbReference>
<keyword evidence="2 7" id="KW-0808">Transferase</keyword>
<keyword evidence="3 7" id="KW-0819">tRNA processing</keyword>
<dbReference type="GO" id="GO:0046872">
    <property type="term" value="F:metal ion binding"/>
    <property type="evidence" value="ECO:0007669"/>
    <property type="project" value="UniProtKB-KW"/>
</dbReference>
<feature type="domain" description="Gcp-like" evidence="8">
    <location>
        <begin position="45"/>
        <end position="352"/>
    </location>
</feature>
<dbReference type="SUPFAM" id="SSF53067">
    <property type="entry name" value="Actin-like ATPase domain"/>
    <property type="match status" value="1"/>
</dbReference>
<evidence type="ECO:0000256" key="1">
    <source>
        <dbReference type="ARBA" id="ARBA00012156"/>
    </source>
</evidence>
<evidence type="ECO:0000256" key="2">
    <source>
        <dbReference type="ARBA" id="ARBA00022679"/>
    </source>
</evidence>
<dbReference type="InterPro" id="IPR000905">
    <property type="entry name" value="Gcp-like_dom"/>
</dbReference>
<dbReference type="Pfam" id="PF00814">
    <property type="entry name" value="TsaD"/>
    <property type="match status" value="1"/>
</dbReference>
<evidence type="ECO:0000256" key="7">
    <source>
        <dbReference type="HAMAP-Rule" id="MF_03179"/>
    </source>
</evidence>
<evidence type="ECO:0000256" key="3">
    <source>
        <dbReference type="ARBA" id="ARBA00022694"/>
    </source>
</evidence>
<dbReference type="EC" id="2.3.1.234" evidence="1"/>
<dbReference type="GO" id="GO:0072670">
    <property type="term" value="P:mitochondrial tRNA threonylcarbamoyladenosine modification"/>
    <property type="evidence" value="ECO:0007669"/>
    <property type="project" value="TreeGrafter"/>
</dbReference>
<comment type="similarity">
    <text evidence="7">Belongs to the KAE1 / TsaD family.</text>
</comment>
<dbReference type="Gene3D" id="3.30.420.40">
    <property type="match status" value="2"/>
</dbReference>
<evidence type="ECO:0000256" key="4">
    <source>
        <dbReference type="ARBA" id="ARBA00022723"/>
    </source>
</evidence>
<gene>
    <name evidence="9" type="ORF">PILCRDRAFT_809962</name>
</gene>
<dbReference type="PRINTS" id="PR00789">
    <property type="entry name" value="OSIALOPTASE"/>
</dbReference>
<dbReference type="InParanoid" id="A0A0C3CQP5"/>
<dbReference type="GO" id="GO:0005739">
    <property type="term" value="C:mitochondrion"/>
    <property type="evidence" value="ECO:0007669"/>
    <property type="project" value="UniProtKB-SubCell"/>
</dbReference>
<reference evidence="10" key="2">
    <citation type="submission" date="2015-01" db="EMBL/GenBank/DDBJ databases">
        <title>Evolutionary Origins and Diversification of the Mycorrhizal Mutualists.</title>
        <authorList>
            <consortium name="DOE Joint Genome Institute"/>
            <consortium name="Mycorrhizal Genomics Consortium"/>
            <person name="Kohler A."/>
            <person name="Kuo A."/>
            <person name="Nagy L.G."/>
            <person name="Floudas D."/>
            <person name="Copeland A."/>
            <person name="Barry K.W."/>
            <person name="Cichocki N."/>
            <person name="Veneault-Fourrey C."/>
            <person name="LaButti K."/>
            <person name="Lindquist E.A."/>
            <person name="Lipzen A."/>
            <person name="Lundell T."/>
            <person name="Morin E."/>
            <person name="Murat C."/>
            <person name="Riley R."/>
            <person name="Ohm R."/>
            <person name="Sun H."/>
            <person name="Tunlid A."/>
            <person name="Henrissat B."/>
            <person name="Grigoriev I.V."/>
            <person name="Hibbett D.S."/>
            <person name="Martin F."/>
        </authorList>
    </citation>
    <scope>NUCLEOTIDE SEQUENCE [LARGE SCALE GENOMIC DNA]</scope>
    <source>
        <strain evidence="10">F 1598</strain>
    </source>
</reference>
<dbReference type="NCBIfam" id="TIGR00329">
    <property type="entry name" value="gcp_kae1"/>
    <property type="match status" value="1"/>
</dbReference>
<evidence type="ECO:0000256" key="6">
    <source>
        <dbReference type="ARBA" id="ARBA00048117"/>
    </source>
</evidence>
<dbReference type="PANTHER" id="PTHR11735">
    <property type="entry name" value="TRNA N6-ADENOSINE THREONYLCARBAMOYLTRANSFERASE"/>
    <property type="match status" value="1"/>
</dbReference>
<organism evidence="9 10">
    <name type="scientific">Piloderma croceum (strain F 1598)</name>
    <dbReference type="NCBI Taxonomy" id="765440"/>
    <lineage>
        <taxon>Eukaryota</taxon>
        <taxon>Fungi</taxon>
        <taxon>Dikarya</taxon>
        <taxon>Basidiomycota</taxon>
        <taxon>Agaricomycotina</taxon>
        <taxon>Agaricomycetes</taxon>
        <taxon>Agaricomycetidae</taxon>
        <taxon>Atheliales</taxon>
        <taxon>Atheliaceae</taxon>
        <taxon>Piloderma</taxon>
    </lineage>
</organism>
<dbReference type="AlphaFoldDB" id="A0A0C3CQP5"/>
<comment type="subcellular location">
    <subcellularLocation>
        <location evidence="7">Mitochondrion</location>
    </subcellularLocation>
</comment>
<dbReference type="HOGENOM" id="CLU_023208_4_3_1"/>
<evidence type="ECO:0000313" key="9">
    <source>
        <dbReference type="EMBL" id="KIM91967.1"/>
    </source>
</evidence>
<evidence type="ECO:0000313" key="10">
    <source>
        <dbReference type="Proteomes" id="UP000054166"/>
    </source>
</evidence>
<comment type="cofactor">
    <cofactor evidence="7">
        <name>a divalent metal cation</name>
        <dbReference type="ChEBI" id="CHEBI:60240"/>
    </cofactor>
    <text evidence="7">Binds 1 divalent metal cation per subunit.</text>
</comment>
<keyword evidence="5 7" id="KW-0012">Acyltransferase</keyword>
<dbReference type="FunCoup" id="A0A0C3CQP5">
    <property type="interactions" value="373"/>
</dbReference>
<dbReference type="EMBL" id="KN832970">
    <property type="protein sequence ID" value="KIM91967.1"/>
    <property type="molecule type" value="Genomic_DNA"/>
</dbReference>
<dbReference type="HAMAP" id="MF_01445">
    <property type="entry name" value="TsaD"/>
    <property type="match status" value="1"/>
</dbReference>
<name>A0A0C3CQP5_PILCF</name>
<proteinExistence type="inferred from homology"/>
<dbReference type="GO" id="GO:0061711">
    <property type="term" value="F:tRNA N(6)-L-threonylcarbamoyladenine synthase activity"/>
    <property type="evidence" value="ECO:0007669"/>
    <property type="project" value="UniProtKB-EC"/>
</dbReference>
<dbReference type="InterPro" id="IPR017860">
    <property type="entry name" value="Peptidase_M22_CS"/>
</dbReference>
<comment type="catalytic activity">
    <reaction evidence="6 7">
        <text>L-threonylcarbamoyladenylate + adenosine(37) in tRNA = N(6)-L-threonylcarbamoyladenosine(37) in tRNA + AMP + H(+)</text>
        <dbReference type="Rhea" id="RHEA:37059"/>
        <dbReference type="Rhea" id="RHEA-COMP:10162"/>
        <dbReference type="Rhea" id="RHEA-COMP:10163"/>
        <dbReference type="ChEBI" id="CHEBI:15378"/>
        <dbReference type="ChEBI" id="CHEBI:73682"/>
        <dbReference type="ChEBI" id="CHEBI:74411"/>
        <dbReference type="ChEBI" id="CHEBI:74418"/>
        <dbReference type="ChEBI" id="CHEBI:456215"/>
        <dbReference type="EC" id="2.3.1.234"/>
    </reaction>
</comment>
<keyword evidence="10" id="KW-1185">Reference proteome</keyword>
<protein>
    <recommendedName>
        <fullName evidence="1">N(6)-L-threonylcarbamoyladenine synthase</fullName>
        <ecNumber evidence="1">2.3.1.234</ecNumber>
    </recommendedName>
</protein>
<dbReference type="OrthoDB" id="10259622at2759"/>
<dbReference type="FunFam" id="3.30.420.40:FF:000012">
    <property type="entry name" value="tRNA N6-adenosine threonylcarbamoyltransferase"/>
    <property type="match status" value="1"/>
</dbReference>
<evidence type="ECO:0000256" key="5">
    <source>
        <dbReference type="ARBA" id="ARBA00023315"/>
    </source>
</evidence>
<dbReference type="PROSITE" id="PS01016">
    <property type="entry name" value="GLYCOPROTEASE"/>
    <property type="match status" value="1"/>
</dbReference>
<sequence>MHRIPQLRPKVGFVRCLRSARSFTVLALESSADDTCASVVTSSREILSNVVVRQDDMHEMFGGIHPYIAIEAHQRNMPGAVRRALEDAKIKADDVDGIAYTRGPGMGGCLSVGSNAAKTLAAALNKPLVGVHHMQAHALTPMLTAPESDLPQFPFLTLLISGGHTLLLLATSLTSFRILATTTDESVGRTFDKVSRKLDIPWSGMGPGAALEKFCATDHPGIEIPYIDPPLPLAMLGELAFSYSGLHSAVDRYITSRKGIQNLDLPTKLGLARAFQAAAVSQLEEKLALGLKWCQHHTVPIRHVVVSGGVASNTFLRERLKECLYQASPDVPVALLFPPPVLCTDNAAMIAWASMHRFLSGDYDDHSIELRSKWSIEKLTD</sequence>
<reference evidence="9 10" key="1">
    <citation type="submission" date="2014-04" db="EMBL/GenBank/DDBJ databases">
        <authorList>
            <consortium name="DOE Joint Genome Institute"/>
            <person name="Kuo A."/>
            <person name="Tarkka M."/>
            <person name="Buscot F."/>
            <person name="Kohler A."/>
            <person name="Nagy L.G."/>
            <person name="Floudas D."/>
            <person name="Copeland A."/>
            <person name="Barry K.W."/>
            <person name="Cichocki N."/>
            <person name="Veneault-Fourrey C."/>
            <person name="LaButti K."/>
            <person name="Lindquist E.A."/>
            <person name="Lipzen A."/>
            <person name="Lundell T."/>
            <person name="Morin E."/>
            <person name="Murat C."/>
            <person name="Sun H."/>
            <person name="Tunlid A."/>
            <person name="Henrissat B."/>
            <person name="Grigoriev I.V."/>
            <person name="Hibbett D.S."/>
            <person name="Martin F."/>
            <person name="Nordberg H.P."/>
            <person name="Cantor M.N."/>
            <person name="Hua S.X."/>
        </authorList>
    </citation>
    <scope>NUCLEOTIDE SEQUENCE [LARGE SCALE GENOMIC DNA]</scope>
    <source>
        <strain evidence="9 10">F 1598</strain>
    </source>
</reference>
<dbReference type="InterPro" id="IPR022450">
    <property type="entry name" value="TsaD"/>
</dbReference>